<dbReference type="Gene3D" id="3.30.559.30">
    <property type="entry name" value="Nonribosomal peptide synthetase, condensation domain"/>
    <property type="match status" value="1"/>
</dbReference>
<proteinExistence type="predicted"/>
<dbReference type="Pfam" id="PF00668">
    <property type="entry name" value="Condensation"/>
    <property type="match status" value="1"/>
</dbReference>
<dbReference type="AlphaFoldDB" id="A0A923LYU6"/>
<evidence type="ECO:0000313" key="2">
    <source>
        <dbReference type="EMBL" id="MBC5726502.1"/>
    </source>
</evidence>
<dbReference type="GO" id="GO:0003824">
    <property type="term" value="F:catalytic activity"/>
    <property type="evidence" value="ECO:0007669"/>
    <property type="project" value="InterPro"/>
</dbReference>
<dbReference type="Gene3D" id="3.30.559.10">
    <property type="entry name" value="Chloramphenicol acetyltransferase-like domain"/>
    <property type="match status" value="1"/>
</dbReference>
<dbReference type="PANTHER" id="PTHR45527">
    <property type="entry name" value="NONRIBOSOMAL PEPTIDE SYNTHETASE"/>
    <property type="match status" value="1"/>
</dbReference>
<dbReference type="SUPFAM" id="SSF52777">
    <property type="entry name" value="CoA-dependent acyltransferases"/>
    <property type="match status" value="2"/>
</dbReference>
<accession>A0A923LYU6</accession>
<dbReference type="GO" id="GO:0044550">
    <property type="term" value="P:secondary metabolite biosynthetic process"/>
    <property type="evidence" value="ECO:0007669"/>
    <property type="project" value="TreeGrafter"/>
</dbReference>
<dbReference type="GO" id="GO:0043041">
    <property type="term" value="P:amino acid activation for nonribosomal peptide biosynthetic process"/>
    <property type="evidence" value="ECO:0007669"/>
    <property type="project" value="TreeGrafter"/>
</dbReference>
<organism evidence="2 3">
    <name type="scientific">Agathobaculum faecis</name>
    <dbReference type="NCBI Taxonomy" id="2763013"/>
    <lineage>
        <taxon>Bacteria</taxon>
        <taxon>Bacillati</taxon>
        <taxon>Bacillota</taxon>
        <taxon>Clostridia</taxon>
        <taxon>Eubacteriales</taxon>
        <taxon>Butyricicoccaceae</taxon>
        <taxon>Agathobaculum</taxon>
    </lineage>
</organism>
<dbReference type="PANTHER" id="PTHR45527:SF1">
    <property type="entry name" value="FATTY ACID SYNTHASE"/>
    <property type="match status" value="1"/>
</dbReference>
<gene>
    <name evidence="2" type="ORF">H8S45_13680</name>
</gene>
<dbReference type="InterPro" id="IPR001242">
    <property type="entry name" value="Condensation_dom"/>
</dbReference>
<dbReference type="RefSeq" id="WP_107631090.1">
    <property type="nucleotide sequence ID" value="NZ_JACOPL010000017.1"/>
</dbReference>
<sequence length="453" mass="52135">MEQYPITAAQRLHLVTLQNACEKQVLNICVSLFIHLDVDFDALARAVRRAVERDDSVRVRFTCGKDGTARQYIVPADDRPVRHVDLSRMTESEAMLELHRWSRQPFEPRWDAPLFEIVTVAMPDGWNGAFVRIDHMLSDSCAMIVLLCDVVELYAAEVFGTKPPADRAPYLASLQRDLERAADPVRTARDLAFWKEQAERAGEPLYTDIRGPGHTASGARWAHNEKHDLTVGQRTFILESAPAERLLEFCEEQNISMTNLLLMGLRTYLSKQNDGEPDISVRNYVSRRVSRIDRKAGGTRIHCFPCRTVMPADTSFIEGVRQIAAVQNQVYRHTDFDTLEADRLRRERWGAPADALYESIALTYQPFPMRMQDDHLNQIEYRSIWHDNGTAVQPLYLTVMHRPLGTGMDFYFKYQAAWYSLEEVEKLYYYLMRILFAAVEDPEITIGELIRTV</sequence>
<dbReference type="GO" id="GO:0005737">
    <property type="term" value="C:cytoplasm"/>
    <property type="evidence" value="ECO:0007669"/>
    <property type="project" value="TreeGrafter"/>
</dbReference>
<reference evidence="2" key="1">
    <citation type="submission" date="2020-08" db="EMBL/GenBank/DDBJ databases">
        <title>Genome public.</title>
        <authorList>
            <person name="Liu C."/>
            <person name="Sun Q."/>
        </authorList>
    </citation>
    <scope>NUCLEOTIDE SEQUENCE</scope>
    <source>
        <strain evidence="2">NSJ-28</strain>
    </source>
</reference>
<dbReference type="InterPro" id="IPR023213">
    <property type="entry name" value="CAT-like_dom_sf"/>
</dbReference>
<protein>
    <submittedName>
        <fullName evidence="2">Chromosome condensation protein</fullName>
    </submittedName>
</protein>
<name>A0A923LYU6_9FIRM</name>
<evidence type="ECO:0000313" key="3">
    <source>
        <dbReference type="Proteomes" id="UP000606499"/>
    </source>
</evidence>
<dbReference type="GO" id="GO:0031177">
    <property type="term" value="F:phosphopantetheine binding"/>
    <property type="evidence" value="ECO:0007669"/>
    <property type="project" value="TreeGrafter"/>
</dbReference>
<comment type="caution">
    <text evidence="2">The sequence shown here is derived from an EMBL/GenBank/DDBJ whole genome shotgun (WGS) entry which is preliminary data.</text>
</comment>
<keyword evidence="3" id="KW-1185">Reference proteome</keyword>
<dbReference type="EMBL" id="JACOPL010000017">
    <property type="protein sequence ID" value="MBC5726502.1"/>
    <property type="molecule type" value="Genomic_DNA"/>
</dbReference>
<dbReference type="GO" id="GO:0008610">
    <property type="term" value="P:lipid biosynthetic process"/>
    <property type="evidence" value="ECO:0007669"/>
    <property type="project" value="UniProtKB-ARBA"/>
</dbReference>
<dbReference type="Proteomes" id="UP000606499">
    <property type="component" value="Unassembled WGS sequence"/>
</dbReference>
<feature type="domain" description="Condensation" evidence="1">
    <location>
        <begin position="2"/>
        <end position="448"/>
    </location>
</feature>
<evidence type="ECO:0000259" key="1">
    <source>
        <dbReference type="Pfam" id="PF00668"/>
    </source>
</evidence>